<dbReference type="PANTHER" id="PTHR43153:SF1">
    <property type="entry name" value="ELECTRON TRANSFER FLAVOPROTEIN SUBUNIT ALPHA, MITOCHONDRIAL"/>
    <property type="match status" value="1"/>
</dbReference>
<dbReference type="FunFam" id="3.40.50.620:FF:000157">
    <property type="entry name" value="Electron transfer flavoprotein subunit alpha, mitochondrial"/>
    <property type="match status" value="1"/>
</dbReference>
<dbReference type="OrthoDB" id="1715808at2759"/>
<comment type="cofactor">
    <cofactor evidence="11 12">
        <name>FAD</name>
        <dbReference type="ChEBI" id="CHEBI:57692"/>
    </cofactor>
    <text evidence="11 12">Binds 1 FAD per dimer.</text>
</comment>
<keyword evidence="8 11" id="KW-0249">Electron transport</keyword>
<dbReference type="PIRSF" id="PIRSF000089">
    <property type="entry name" value="Electra_flavoP_a"/>
    <property type="match status" value="1"/>
</dbReference>
<dbReference type="Gene3D" id="3.40.50.1220">
    <property type="entry name" value="TPP-binding domain"/>
    <property type="match status" value="1"/>
</dbReference>
<gene>
    <name evidence="14" type="ORF">GSMUA_08220.1</name>
</gene>
<dbReference type="FunCoup" id="A0A804L8N4">
    <property type="interactions" value="2783"/>
</dbReference>
<evidence type="ECO:0000256" key="3">
    <source>
        <dbReference type="ARBA" id="ARBA00011355"/>
    </source>
</evidence>
<evidence type="ECO:0000313" key="14">
    <source>
        <dbReference type="EMBL" id="CAG1864806.1"/>
    </source>
</evidence>
<evidence type="ECO:0000256" key="4">
    <source>
        <dbReference type="ARBA" id="ARBA00022448"/>
    </source>
</evidence>
<feature type="binding site" evidence="12">
    <location>
        <position position="335"/>
    </location>
    <ligand>
        <name>FAD</name>
        <dbReference type="ChEBI" id="CHEBI:57692"/>
    </ligand>
</feature>
<evidence type="ECO:0000256" key="11">
    <source>
        <dbReference type="PIRNR" id="PIRNR000089"/>
    </source>
</evidence>
<dbReference type="InterPro" id="IPR029035">
    <property type="entry name" value="DHS-like_NAD/FAD-binding_dom"/>
</dbReference>
<evidence type="ECO:0000256" key="8">
    <source>
        <dbReference type="ARBA" id="ARBA00022982"/>
    </source>
</evidence>
<evidence type="ECO:0000313" key="16">
    <source>
        <dbReference type="Proteomes" id="UP000012960"/>
    </source>
</evidence>
<comment type="subunit">
    <text evidence="3 11">Heterodimer of an alpha and a beta subunit.</text>
</comment>
<dbReference type="Gene3D" id="3.40.50.620">
    <property type="entry name" value="HUPs"/>
    <property type="match status" value="1"/>
</dbReference>
<dbReference type="FunFam" id="3.40.50.1220:FF:000001">
    <property type="entry name" value="Electron transfer flavoprotein, alpha subunit"/>
    <property type="match status" value="1"/>
</dbReference>
<keyword evidence="9 11" id="KW-0496">Mitochondrion</keyword>
<name>A0A804L8N4_MUSAM</name>
<keyword evidence="16" id="KW-1185">Reference proteome</keyword>
<evidence type="ECO:0000256" key="2">
    <source>
        <dbReference type="ARBA" id="ARBA00005817"/>
    </source>
</evidence>
<feature type="binding site" evidence="12">
    <location>
        <position position="258"/>
    </location>
    <ligand>
        <name>FAD</name>
        <dbReference type="ChEBI" id="CHEBI:57692"/>
    </ligand>
</feature>
<dbReference type="GO" id="GO:0050660">
    <property type="term" value="F:flavin adenine dinucleotide binding"/>
    <property type="evidence" value="ECO:0000318"/>
    <property type="project" value="GO_Central"/>
</dbReference>
<evidence type="ECO:0000256" key="12">
    <source>
        <dbReference type="PIRSR" id="PIRSR000089-1"/>
    </source>
</evidence>
<feature type="binding site" evidence="12">
    <location>
        <begin position="314"/>
        <end position="321"/>
    </location>
    <ligand>
        <name>FAD</name>
        <dbReference type="ChEBI" id="CHEBI:57692"/>
    </ligand>
</feature>
<feature type="binding site" evidence="12">
    <location>
        <begin position="283"/>
        <end position="284"/>
    </location>
    <ligand>
        <name>FAD</name>
        <dbReference type="ChEBI" id="CHEBI:57692"/>
    </ligand>
</feature>
<feature type="binding site" evidence="12">
    <location>
        <begin position="297"/>
        <end position="301"/>
    </location>
    <ligand>
        <name>FAD</name>
        <dbReference type="ChEBI" id="CHEBI:57692"/>
    </ligand>
</feature>
<dbReference type="AlphaFoldDB" id="A0A804L8N4"/>
<dbReference type="EMBL" id="HG996475">
    <property type="protein sequence ID" value="CAG1864806.1"/>
    <property type="molecule type" value="Genomic_DNA"/>
</dbReference>
<evidence type="ECO:0000256" key="6">
    <source>
        <dbReference type="ARBA" id="ARBA00022827"/>
    </source>
</evidence>
<keyword evidence="6 11" id="KW-0274">FAD</keyword>
<dbReference type="InterPro" id="IPR001308">
    <property type="entry name" value="ETF_a/FixB"/>
</dbReference>
<evidence type="ECO:0000256" key="5">
    <source>
        <dbReference type="ARBA" id="ARBA00022630"/>
    </source>
</evidence>
<evidence type="ECO:0000256" key="9">
    <source>
        <dbReference type="ARBA" id="ARBA00023128"/>
    </source>
</evidence>
<accession>A0A804L8N4</accession>
<dbReference type="Gramene" id="Ma11_t16820.1">
    <property type="protein sequence ID" value="Ma11_p16820.1"/>
    <property type="gene ID" value="Ma11_g16820"/>
</dbReference>
<evidence type="ECO:0000256" key="1">
    <source>
        <dbReference type="ARBA" id="ARBA00004305"/>
    </source>
</evidence>
<evidence type="ECO:0000259" key="13">
    <source>
        <dbReference type="SMART" id="SM00893"/>
    </source>
</evidence>
<organism evidence="15 16">
    <name type="scientific">Musa acuminata subsp. malaccensis</name>
    <name type="common">Wild banana</name>
    <name type="synonym">Musa malaccensis</name>
    <dbReference type="NCBI Taxonomy" id="214687"/>
    <lineage>
        <taxon>Eukaryota</taxon>
        <taxon>Viridiplantae</taxon>
        <taxon>Streptophyta</taxon>
        <taxon>Embryophyta</taxon>
        <taxon>Tracheophyta</taxon>
        <taxon>Spermatophyta</taxon>
        <taxon>Magnoliopsida</taxon>
        <taxon>Liliopsida</taxon>
        <taxon>Zingiberales</taxon>
        <taxon>Musaceae</taxon>
        <taxon>Musa</taxon>
    </lineage>
</organism>
<comment type="subcellular location">
    <subcellularLocation>
        <location evidence="1 11">Mitochondrion matrix</location>
    </subcellularLocation>
</comment>
<dbReference type="PANTHER" id="PTHR43153">
    <property type="entry name" value="ELECTRON TRANSFER FLAVOPROTEIN ALPHA"/>
    <property type="match status" value="1"/>
</dbReference>
<comment type="function">
    <text evidence="10 11">The electron transfer flavoprotein serves as a specific electron acceptor for several dehydrogenases, including five acyl-CoA dehydrogenases, glutaryl-CoA and sarcosine dehydrogenase. It transfers the electrons to the main mitochondrial respiratory chain via ETF-ubiquinone oxidoreductase (ETF dehydrogenase).</text>
</comment>
<keyword evidence="5 11" id="KW-0285">Flavoprotein</keyword>
<dbReference type="InterPro" id="IPR014729">
    <property type="entry name" value="Rossmann-like_a/b/a_fold"/>
</dbReference>
<dbReference type="InParanoid" id="A0A804L8N4"/>
<evidence type="ECO:0000313" key="15">
    <source>
        <dbReference type="EnsemblPlants" id="Ma11_p16820.1"/>
    </source>
</evidence>
<protein>
    <recommendedName>
        <fullName evidence="11">Electron transfer flavoprotein subunit alpha</fullName>
        <shortName evidence="11">Alpha-ETF</shortName>
    </recommendedName>
</protein>
<dbReference type="SUPFAM" id="SSF52402">
    <property type="entry name" value="Adenine nucleotide alpha hydrolases-like"/>
    <property type="match status" value="1"/>
</dbReference>
<sequence length="369" mass="38996">MAAVAMLKRCLLRNRRPFSALSPSPPSSASPPIRGSLSRFVSTLVLAEHEGGLVKQSSLSAIAAAAVVNKEKSVTVLLGGSGLALRKAASHAASCHPSVSQVLVADADILVHPLAETWAELVNFVQHQGNYSHIITTSNSFGKNVLPRAAALLDVSPVTDVVEIAEPHLFIRPIYAGNALCTVRYAGKGPCMMTIRSTSFTLPSCSTETKSVEAPISQVDLSTFDEGSVPKSRWLKLVSQESERPDLGNARVVVTGGRGLKSAENFKLLEKLAEKLGAAVGATRAAVDAGFVPNDLQVGQTGKIVAPELYMAFGVSGAIQHLAGMRDSKVIVAINKDADAPIFQVADYGLVADLFEVIPELIEKLPDKK</sequence>
<proteinExistence type="inferred from homology"/>
<evidence type="ECO:0000256" key="7">
    <source>
        <dbReference type="ARBA" id="ARBA00022946"/>
    </source>
</evidence>
<reference evidence="15" key="2">
    <citation type="submission" date="2021-05" db="UniProtKB">
        <authorList>
            <consortium name="EnsemblPlants"/>
        </authorList>
    </citation>
    <scope>IDENTIFICATION</scope>
    <source>
        <strain evidence="15">subsp. malaccensis</strain>
    </source>
</reference>
<keyword evidence="7" id="KW-0809">Transit peptide</keyword>
<dbReference type="Proteomes" id="UP000012960">
    <property type="component" value="Unplaced"/>
</dbReference>
<dbReference type="OMA" id="HHICGIG"/>
<dbReference type="Pfam" id="PF01012">
    <property type="entry name" value="ETF"/>
    <property type="match status" value="1"/>
</dbReference>
<dbReference type="InterPro" id="IPR033947">
    <property type="entry name" value="ETF_alpha_N"/>
</dbReference>
<reference evidence="14" key="1">
    <citation type="submission" date="2021-03" db="EMBL/GenBank/DDBJ databases">
        <authorList>
            <consortium name="Genoscope - CEA"/>
            <person name="William W."/>
        </authorList>
    </citation>
    <scope>NUCLEOTIDE SEQUENCE</scope>
    <source>
        <strain evidence="14">Doubled-haploid Pahang</strain>
    </source>
</reference>
<comment type="similarity">
    <text evidence="2 11">Belongs to the ETF alpha-subunit/FixB family.</text>
</comment>
<dbReference type="EnsemblPlants" id="Ma11_t16820.1">
    <property type="protein sequence ID" value="Ma11_p16820.1"/>
    <property type="gene ID" value="Ma11_g16820"/>
</dbReference>
<dbReference type="SUPFAM" id="SSF52467">
    <property type="entry name" value="DHS-like NAD/FAD-binding domain"/>
    <property type="match status" value="1"/>
</dbReference>
<feature type="domain" description="Electron transfer flavoprotein alpha/beta-subunit N-terminal" evidence="13">
    <location>
        <begin position="43"/>
        <end position="228"/>
    </location>
</feature>
<dbReference type="InterPro" id="IPR014730">
    <property type="entry name" value="ETF_a/b_N"/>
</dbReference>
<dbReference type="GO" id="GO:0005759">
    <property type="term" value="C:mitochondrial matrix"/>
    <property type="evidence" value="ECO:0007669"/>
    <property type="project" value="UniProtKB-SubCell"/>
</dbReference>
<evidence type="ECO:0000256" key="10">
    <source>
        <dbReference type="ARBA" id="ARBA00025416"/>
    </source>
</evidence>
<dbReference type="SMART" id="SM00893">
    <property type="entry name" value="ETF"/>
    <property type="match status" value="1"/>
</dbReference>
<dbReference type="PROSITE" id="PS00696">
    <property type="entry name" value="ETF_ALPHA"/>
    <property type="match status" value="1"/>
</dbReference>
<dbReference type="Pfam" id="PF00766">
    <property type="entry name" value="ETF_alpha"/>
    <property type="match status" value="1"/>
</dbReference>
<dbReference type="InterPro" id="IPR018206">
    <property type="entry name" value="ETF_asu_C_CS"/>
</dbReference>
<keyword evidence="4 11" id="KW-0813">Transport</keyword>
<dbReference type="GO" id="GO:0009055">
    <property type="term" value="F:electron transfer activity"/>
    <property type="evidence" value="ECO:0000318"/>
    <property type="project" value="GO_Central"/>
</dbReference>
<dbReference type="GO" id="GO:0005739">
    <property type="term" value="C:mitochondrion"/>
    <property type="evidence" value="ECO:0000318"/>
    <property type="project" value="GO_Central"/>
</dbReference>
<dbReference type="GO" id="GO:0033539">
    <property type="term" value="P:fatty acid beta-oxidation using acyl-CoA dehydrogenase"/>
    <property type="evidence" value="ECO:0000318"/>
    <property type="project" value="GO_Central"/>
</dbReference>
<dbReference type="InterPro" id="IPR014731">
    <property type="entry name" value="ETF_asu_C"/>
</dbReference>
<dbReference type="CDD" id="cd01715">
    <property type="entry name" value="ETF_alpha"/>
    <property type="match status" value="1"/>
</dbReference>